<organism evidence="2 3">
    <name type="scientific">Aspergillus pseudoustus</name>
    <dbReference type="NCBI Taxonomy" id="1810923"/>
    <lineage>
        <taxon>Eukaryota</taxon>
        <taxon>Fungi</taxon>
        <taxon>Dikarya</taxon>
        <taxon>Ascomycota</taxon>
        <taxon>Pezizomycotina</taxon>
        <taxon>Eurotiomycetes</taxon>
        <taxon>Eurotiomycetidae</taxon>
        <taxon>Eurotiales</taxon>
        <taxon>Aspergillaceae</taxon>
        <taxon>Aspergillus</taxon>
        <taxon>Aspergillus subgen. Nidulantes</taxon>
    </lineage>
</organism>
<feature type="signal peptide" evidence="1">
    <location>
        <begin position="1"/>
        <end position="18"/>
    </location>
</feature>
<dbReference type="EMBL" id="JBFXLU010000220">
    <property type="protein sequence ID" value="KAL2834617.1"/>
    <property type="molecule type" value="Genomic_DNA"/>
</dbReference>
<accession>A0ABR4J478</accession>
<reference evidence="2 3" key="1">
    <citation type="submission" date="2024-07" db="EMBL/GenBank/DDBJ databases">
        <title>Section-level genome sequencing and comparative genomics of Aspergillus sections Usti and Cavernicolus.</title>
        <authorList>
            <consortium name="Lawrence Berkeley National Laboratory"/>
            <person name="Nybo J.L."/>
            <person name="Vesth T.C."/>
            <person name="Theobald S."/>
            <person name="Frisvad J.C."/>
            <person name="Larsen T.O."/>
            <person name="Kjaerboelling I."/>
            <person name="Rothschild-Mancinelli K."/>
            <person name="Lyhne E.K."/>
            <person name="Kogle M.E."/>
            <person name="Barry K."/>
            <person name="Clum A."/>
            <person name="Na H."/>
            <person name="Ledsgaard L."/>
            <person name="Lin J."/>
            <person name="Lipzen A."/>
            <person name="Kuo A."/>
            <person name="Riley R."/>
            <person name="Mondo S."/>
            <person name="Labutti K."/>
            <person name="Haridas S."/>
            <person name="Pangalinan J."/>
            <person name="Salamov A.A."/>
            <person name="Simmons B.A."/>
            <person name="Magnuson J.K."/>
            <person name="Chen J."/>
            <person name="Drula E."/>
            <person name="Henrissat B."/>
            <person name="Wiebenga A."/>
            <person name="Lubbers R.J."/>
            <person name="Gomes A.C."/>
            <person name="Makela M.R."/>
            <person name="Stajich J."/>
            <person name="Grigoriev I.V."/>
            <person name="Mortensen U.H."/>
            <person name="De Vries R.P."/>
            <person name="Baker S.E."/>
            <person name="Andersen M.R."/>
        </authorList>
    </citation>
    <scope>NUCLEOTIDE SEQUENCE [LARGE SCALE GENOMIC DNA]</scope>
    <source>
        <strain evidence="2 3">CBS 123904</strain>
    </source>
</reference>
<feature type="chain" id="PRO_5045245689" evidence="1">
    <location>
        <begin position="19"/>
        <end position="184"/>
    </location>
</feature>
<keyword evidence="1" id="KW-0732">Signal</keyword>
<evidence type="ECO:0000313" key="3">
    <source>
        <dbReference type="Proteomes" id="UP001610446"/>
    </source>
</evidence>
<proteinExistence type="predicted"/>
<evidence type="ECO:0000313" key="2">
    <source>
        <dbReference type="EMBL" id="KAL2834617.1"/>
    </source>
</evidence>
<sequence length="184" mass="19892">MHIPLLTTLTLLPTLLTASRTQTPIPEGPGQILVYQSPDWSTPTGCLDAAGLWTLDTDECGTFTGLGTSFYKSVSSPVVSLTVANRQPSRGQITIKPVAGPQHWQGSGYRGRRHEMTPDFLQVYMFGNGGPSALGMHFGPIWYAPRVPAEEGESVVLSGYISNGRVEVGLRFETEGKGEERADL</sequence>
<comment type="caution">
    <text evidence="2">The sequence shown here is derived from an EMBL/GenBank/DDBJ whole genome shotgun (WGS) entry which is preliminary data.</text>
</comment>
<protein>
    <submittedName>
        <fullName evidence="2">Uncharacterized protein</fullName>
    </submittedName>
</protein>
<name>A0ABR4J478_9EURO</name>
<dbReference type="Proteomes" id="UP001610446">
    <property type="component" value="Unassembled WGS sequence"/>
</dbReference>
<evidence type="ECO:0000256" key="1">
    <source>
        <dbReference type="SAM" id="SignalP"/>
    </source>
</evidence>
<keyword evidence="3" id="KW-1185">Reference proteome</keyword>
<gene>
    <name evidence="2" type="ORF">BJY01DRAFT_224278</name>
</gene>